<protein>
    <recommendedName>
        <fullName evidence="4">CCHC-type domain-containing protein</fullName>
    </recommendedName>
</protein>
<name>A0A9J6DFD0_RHIMP</name>
<feature type="region of interest" description="Disordered" evidence="1">
    <location>
        <begin position="149"/>
        <end position="214"/>
    </location>
</feature>
<reference evidence="2" key="2">
    <citation type="submission" date="2021-09" db="EMBL/GenBank/DDBJ databases">
        <authorList>
            <person name="Jia N."/>
            <person name="Wang J."/>
            <person name="Shi W."/>
            <person name="Du L."/>
            <person name="Sun Y."/>
            <person name="Zhan W."/>
            <person name="Jiang J."/>
            <person name="Wang Q."/>
            <person name="Zhang B."/>
            <person name="Ji P."/>
            <person name="Sakyi L.B."/>
            <person name="Cui X."/>
            <person name="Yuan T."/>
            <person name="Jiang B."/>
            <person name="Yang W."/>
            <person name="Lam T.T.-Y."/>
            <person name="Chang Q."/>
            <person name="Ding S."/>
            <person name="Wang X."/>
            <person name="Zhu J."/>
            <person name="Ruan X."/>
            <person name="Zhao L."/>
            <person name="Wei J."/>
            <person name="Que T."/>
            <person name="Du C."/>
            <person name="Cheng J."/>
            <person name="Dai P."/>
            <person name="Han X."/>
            <person name="Huang E."/>
            <person name="Gao Y."/>
            <person name="Liu J."/>
            <person name="Shao H."/>
            <person name="Ye R."/>
            <person name="Li L."/>
            <person name="Wei W."/>
            <person name="Wang X."/>
            <person name="Wang C."/>
            <person name="Huo Q."/>
            <person name="Li W."/>
            <person name="Guo W."/>
            <person name="Chen H."/>
            <person name="Chen S."/>
            <person name="Zhou L."/>
            <person name="Zhou L."/>
            <person name="Ni X."/>
            <person name="Tian J."/>
            <person name="Zhou Y."/>
            <person name="Sheng Y."/>
            <person name="Liu T."/>
            <person name="Pan Y."/>
            <person name="Xia L."/>
            <person name="Li J."/>
            <person name="Zhao F."/>
            <person name="Cao W."/>
        </authorList>
    </citation>
    <scope>NUCLEOTIDE SEQUENCE</scope>
    <source>
        <strain evidence="2">Rmic-2018</strain>
        <tissue evidence="2">Larvae</tissue>
    </source>
</reference>
<gene>
    <name evidence="2" type="ORF">HPB51_005196</name>
</gene>
<comment type="caution">
    <text evidence="2">The sequence shown here is derived from an EMBL/GenBank/DDBJ whole genome shotgun (WGS) entry which is preliminary data.</text>
</comment>
<evidence type="ECO:0008006" key="4">
    <source>
        <dbReference type="Google" id="ProtNLM"/>
    </source>
</evidence>
<proteinExistence type="predicted"/>
<feature type="compositionally biased region" description="Pro residues" evidence="1">
    <location>
        <begin position="202"/>
        <end position="214"/>
    </location>
</feature>
<dbReference type="EMBL" id="JABSTU010000009">
    <property type="protein sequence ID" value="KAH8020829.1"/>
    <property type="molecule type" value="Genomic_DNA"/>
</dbReference>
<sequence length="214" mass="24005">MVASVDVSPPADLAATIRAIVREELQRQYTLVDDTIHHPPTCSSYYPAPFAPLPQSVCATDFSEAGTSWPGRDSFAPDQRHHRRLRTGPALQRRAVPVQQAASLRSGRRPYTAERLQQWFGERPLPVCYNCGVEGRIAKYCNYRQPPRYDRSPRSHLSGFAQAPTFPGSPSHEIPRPLRHRSPASDRSLTPPPVLRSNRSPSPRPRYPSPPPEN</sequence>
<evidence type="ECO:0000313" key="2">
    <source>
        <dbReference type="EMBL" id="KAH8020829.1"/>
    </source>
</evidence>
<dbReference type="Proteomes" id="UP000821866">
    <property type="component" value="Chromosome 7"/>
</dbReference>
<dbReference type="AlphaFoldDB" id="A0A9J6DFD0"/>
<accession>A0A9J6DFD0</accession>
<organism evidence="2 3">
    <name type="scientific">Rhipicephalus microplus</name>
    <name type="common">Cattle tick</name>
    <name type="synonym">Boophilus microplus</name>
    <dbReference type="NCBI Taxonomy" id="6941"/>
    <lineage>
        <taxon>Eukaryota</taxon>
        <taxon>Metazoa</taxon>
        <taxon>Ecdysozoa</taxon>
        <taxon>Arthropoda</taxon>
        <taxon>Chelicerata</taxon>
        <taxon>Arachnida</taxon>
        <taxon>Acari</taxon>
        <taxon>Parasitiformes</taxon>
        <taxon>Ixodida</taxon>
        <taxon>Ixodoidea</taxon>
        <taxon>Ixodidae</taxon>
        <taxon>Rhipicephalinae</taxon>
        <taxon>Rhipicephalus</taxon>
        <taxon>Boophilus</taxon>
    </lineage>
</organism>
<evidence type="ECO:0000256" key="1">
    <source>
        <dbReference type="SAM" id="MobiDB-lite"/>
    </source>
</evidence>
<evidence type="ECO:0000313" key="3">
    <source>
        <dbReference type="Proteomes" id="UP000821866"/>
    </source>
</evidence>
<keyword evidence="3" id="KW-1185">Reference proteome</keyword>
<reference evidence="2" key="1">
    <citation type="journal article" date="2020" name="Cell">
        <title>Large-Scale Comparative Analyses of Tick Genomes Elucidate Their Genetic Diversity and Vector Capacities.</title>
        <authorList>
            <consortium name="Tick Genome and Microbiome Consortium (TIGMIC)"/>
            <person name="Jia N."/>
            <person name="Wang J."/>
            <person name="Shi W."/>
            <person name="Du L."/>
            <person name="Sun Y."/>
            <person name="Zhan W."/>
            <person name="Jiang J.F."/>
            <person name="Wang Q."/>
            <person name="Zhang B."/>
            <person name="Ji P."/>
            <person name="Bell-Sakyi L."/>
            <person name="Cui X.M."/>
            <person name="Yuan T.T."/>
            <person name="Jiang B.G."/>
            <person name="Yang W.F."/>
            <person name="Lam T.T."/>
            <person name="Chang Q.C."/>
            <person name="Ding S.J."/>
            <person name="Wang X.J."/>
            <person name="Zhu J.G."/>
            <person name="Ruan X.D."/>
            <person name="Zhao L."/>
            <person name="Wei J.T."/>
            <person name="Ye R.Z."/>
            <person name="Que T.C."/>
            <person name="Du C.H."/>
            <person name="Zhou Y.H."/>
            <person name="Cheng J.X."/>
            <person name="Dai P.F."/>
            <person name="Guo W.B."/>
            <person name="Han X.H."/>
            <person name="Huang E.J."/>
            <person name="Li L.F."/>
            <person name="Wei W."/>
            <person name="Gao Y.C."/>
            <person name="Liu J.Z."/>
            <person name="Shao H.Z."/>
            <person name="Wang X."/>
            <person name="Wang C.C."/>
            <person name="Yang T.C."/>
            <person name="Huo Q.B."/>
            <person name="Li W."/>
            <person name="Chen H.Y."/>
            <person name="Chen S.E."/>
            <person name="Zhou L.G."/>
            <person name="Ni X.B."/>
            <person name="Tian J.H."/>
            <person name="Sheng Y."/>
            <person name="Liu T."/>
            <person name="Pan Y.S."/>
            <person name="Xia L.Y."/>
            <person name="Li J."/>
            <person name="Zhao F."/>
            <person name="Cao W.C."/>
        </authorList>
    </citation>
    <scope>NUCLEOTIDE SEQUENCE</scope>
    <source>
        <strain evidence="2">Rmic-2018</strain>
    </source>
</reference>